<feature type="domain" description="Methyl-accepting transducer" evidence="6">
    <location>
        <begin position="272"/>
        <end position="536"/>
    </location>
</feature>
<dbReference type="PROSITE" id="PS50111">
    <property type="entry name" value="CHEMOTAXIS_TRANSDUC_2"/>
    <property type="match status" value="1"/>
</dbReference>
<feature type="transmembrane region" description="Helical" evidence="5">
    <location>
        <begin position="174"/>
        <end position="196"/>
    </location>
</feature>
<dbReference type="GO" id="GO:0016020">
    <property type="term" value="C:membrane"/>
    <property type="evidence" value="ECO:0007669"/>
    <property type="project" value="InterPro"/>
</dbReference>
<dbReference type="InterPro" id="IPR024478">
    <property type="entry name" value="HlyB_4HB_MCP"/>
</dbReference>
<organism evidence="7 8">
    <name type="scientific">Desulfosporosinus metallidurans</name>
    <dbReference type="NCBI Taxonomy" id="1888891"/>
    <lineage>
        <taxon>Bacteria</taxon>
        <taxon>Bacillati</taxon>
        <taxon>Bacillota</taxon>
        <taxon>Clostridia</taxon>
        <taxon>Eubacteriales</taxon>
        <taxon>Desulfitobacteriaceae</taxon>
        <taxon>Desulfosporosinus</taxon>
    </lineage>
</organism>
<evidence type="ECO:0000313" key="8">
    <source>
        <dbReference type="Proteomes" id="UP000186102"/>
    </source>
</evidence>
<sequence>MLFLALAVGIVGAIGIYGMYQMNGNSIMIYQQDVIPVNKLSEMHLDTQLFRSNVILAVSARSPEERNNFLKIVDQKKDAMVEHMAKYEAIPKSSEDEVSWKKFKTAWNDYVVSSQVTIFDAQEGRIDDAKTNMYDVAGAKNQLAGDILQKLIDTKMNDVNLHSTLTTNQIFKKAALISVILIVIDVLVSILIGWFLGRALSNMMHHLVLNANEIAAGDIARKKKAPWKPWNREGKELQQAFGEMGASLRDTITRVVGMANQLAQTAQEMRLGAEQSAQVAEQVATSATTIATDAELQAQEMTENHERMSLVIDVLSQTEHDAENVTLASKRSAELSRQGNQGLGQVVTQMNEIESQVHNLSQVIGEVDQKSEEIAKTVQIIDSIAQQTNLLALNAAIEAARAGENGRGFAVVAEEVRKLAEQVQTSLVDISKRVQEMQQVSRSAHQGMKTSVESVNHGSAYLKEISAQFSVILDSVEESAGLAQGIETTVQKAQQDGEQIKVGMQNVVSQAAATSASTQTTAAAAEEQNASVEELFASAESLNDLAKDLKQLMEYFKL</sequence>
<keyword evidence="5" id="KW-0812">Transmembrane</keyword>
<dbReference type="GO" id="GO:0004888">
    <property type="term" value="F:transmembrane signaling receptor activity"/>
    <property type="evidence" value="ECO:0007669"/>
    <property type="project" value="InterPro"/>
</dbReference>
<gene>
    <name evidence="7" type="ORF">DSOL_2442</name>
</gene>
<dbReference type="OrthoDB" id="9804712at2"/>
<keyword evidence="5" id="KW-0472">Membrane</keyword>
<feature type="coiled-coil region" evidence="4">
    <location>
        <begin position="522"/>
        <end position="552"/>
    </location>
</feature>
<dbReference type="SUPFAM" id="SSF58104">
    <property type="entry name" value="Methyl-accepting chemotaxis protein (MCP) signaling domain"/>
    <property type="match status" value="1"/>
</dbReference>
<dbReference type="Proteomes" id="UP000186102">
    <property type="component" value="Unassembled WGS sequence"/>
</dbReference>
<dbReference type="PANTHER" id="PTHR32089">
    <property type="entry name" value="METHYL-ACCEPTING CHEMOTAXIS PROTEIN MCPB"/>
    <property type="match status" value="1"/>
</dbReference>
<comment type="similarity">
    <text evidence="2">Belongs to the methyl-accepting chemotaxis (MCP) protein family.</text>
</comment>
<evidence type="ECO:0000256" key="4">
    <source>
        <dbReference type="SAM" id="Coils"/>
    </source>
</evidence>
<evidence type="ECO:0000256" key="3">
    <source>
        <dbReference type="PROSITE-ProRule" id="PRU00284"/>
    </source>
</evidence>
<dbReference type="AlphaFoldDB" id="A0A1Q8QW77"/>
<dbReference type="InterPro" id="IPR004090">
    <property type="entry name" value="Chemotax_Me-accpt_rcpt"/>
</dbReference>
<name>A0A1Q8QW77_9FIRM</name>
<dbReference type="SMART" id="SM00283">
    <property type="entry name" value="MA"/>
    <property type="match status" value="1"/>
</dbReference>
<dbReference type="Pfam" id="PF12729">
    <property type="entry name" value="4HB_MCP_1"/>
    <property type="match status" value="1"/>
</dbReference>
<protein>
    <submittedName>
        <fullName evidence="7">Methyl-accepting chemotaxis protein</fullName>
    </submittedName>
</protein>
<evidence type="ECO:0000259" key="6">
    <source>
        <dbReference type="PROSITE" id="PS50111"/>
    </source>
</evidence>
<keyword evidence="1 3" id="KW-0807">Transducer</keyword>
<evidence type="ECO:0000256" key="5">
    <source>
        <dbReference type="SAM" id="Phobius"/>
    </source>
</evidence>
<evidence type="ECO:0000313" key="7">
    <source>
        <dbReference type="EMBL" id="OLN31575.1"/>
    </source>
</evidence>
<evidence type="ECO:0000256" key="2">
    <source>
        <dbReference type="ARBA" id="ARBA00029447"/>
    </source>
</evidence>
<keyword evidence="4" id="KW-0175">Coiled coil</keyword>
<reference evidence="7 8" key="1">
    <citation type="submission" date="2016-09" db="EMBL/GenBank/DDBJ databases">
        <title>Complete genome of Desulfosporosinus sp. OL.</title>
        <authorList>
            <person name="Mardanov A."/>
            <person name="Beletsky A."/>
            <person name="Panova A."/>
            <person name="Karnachuk O."/>
            <person name="Ravin N."/>
        </authorList>
    </citation>
    <scope>NUCLEOTIDE SEQUENCE [LARGE SCALE GENOMIC DNA]</scope>
    <source>
        <strain evidence="7 8">OL</strain>
    </source>
</reference>
<dbReference type="InterPro" id="IPR004089">
    <property type="entry name" value="MCPsignal_dom"/>
</dbReference>
<dbReference type="GO" id="GO:0006935">
    <property type="term" value="P:chemotaxis"/>
    <property type="evidence" value="ECO:0007669"/>
    <property type="project" value="InterPro"/>
</dbReference>
<dbReference type="Pfam" id="PF00015">
    <property type="entry name" value="MCPsignal"/>
    <property type="match status" value="1"/>
</dbReference>
<dbReference type="PRINTS" id="PR00260">
    <property type="entry name" value="CHEMTRNSDUCR"/>
</dbReference>
<proteinExistence type="inferred from homology"/>
<dbReference type="EMBL" id="MLBF01000016">
    <property type="protein sequence ID" value="OLN31575.1"/>
    <property type="molecule type" value="Genomic_DNA"/>
</dbReference>
<dbReference type="STRING" id="1888891.DSOL_2442"/>
<keyword evidence="8" id="KW-1185">Reference proteome</keyword>
<comment type="caution">
    <text evidence="7">The sequence shown here is derived from an EMBL/GenBank/DDBJ whole genome shotgun (WGS) entry which is preliminary data.</text>
</comment>
<dbReference type="Gene3D" id="1.10.287.950">
    <property type="entry name" value="Methyl-accepting chemotaxis protein"/>
    <property type="match status" value="1"/>
</dbReference>
<dbReference type="GO" id="GO:0007165">
    <property type="term" value="P:signal transduction"/>
    <property type="evidence" value="ECO:0007669"/>
    <property type="project" value="UniProtKB-KW"/>
</dbReference>
<keyword evidence="5" id="KW-1133">Transmembrane helix</keyword>
<evidence type="ECO:0000256" key="1">
    <source>
        <dbReference type="ARBA" id="ARBA00023224"/>
    </source>
</evidence>
<accession>A0A1Q8QW77</accession>
<dbReference type="PANTHER" id="PTHR32089:SF112">
    <property type="entry name" value="LYSOZYME-LIKE PROTEIN-RELATED"/>
    <property type="match status" value="1"/>
</dbReference>